<proteinExistence type="predicted"/>
<comment type="caution">
    <text evidence="1">The sequence shown here is derived from an EMBL/GenBank/DDBJ whole genome shotgun (WGS) entry which is preliminary data.</text>
</comment>
<evidence type="ECO:0000313" key="2">
    <source>
        <dbReference type="Proteomes" id="UP000617951"/>
    </source>
</evidence>
<name>A0A926HVM2_9FIRM</name>
<dbReference type="EMBL" id="JACRSS010000001">
    <property type="protein sequence ID" value="MBC8538099.1"/>
    <property type="molecule type" value="Genomic_DNA"/>
</dbReference>
<protein>
    <submittedName>
        <fullName evidence="1">Uncharacterized protein</fullName>
    </submittedName>
</protein>
<evidence type="ECO:0000313" key="1">
    <source>
        <dbReference type="EMBL" id="MBC8538099.1"/>
    </source>
</evidence>
<dbReference type="AlphaFoldDB" id="A0A926HVM2"/>
<organism evidence="1 2">
    <name type="scientific">Guopingia tenuis</name>
    <dbReference type="NCBI Taxonomy" id="2763656"/>
    <lineage>
        <taxon>Bacteria</taxon>
        <taxon>Bacillati</taxon>
        <taxon>Bacillota</taxon>
        <taxon>Clostridia</taxon>
        <taxon>Christensenellales</taxon>
        <taxon>Christensenellaceae</taxon>
        <taxon>Guopingia</taxon>
    </lineage>
</organism>
<gene>
    <name evidence="1" type="ORF">H8693_04025</name>
</gene>
<dbReference type="RefSeq" id="WP_249279881.1">
    <property type="nucleotide sequence ID" value="NZ_JACRSS010000001.1"/>
</dbReference>
<reference evidence="1" key="1">
    <citation type="submission" date="2020-08" db="EMBL/GenBank/DDBJ databases">
        <title>Genome public.</title>
        <authorList>
            <person name="Liu C."/>
            <person name="Sun Q."/>
        </authorList>
    </citation>
    <scope>NUCLEOTIDE SEQUENCE</scope>
    <source>
        <strain evidence="1">NSJ-63</strain>
    </source>
</reference>
<dbReference type="Proteomes" id="UP000617951">
    <property type="component" value="Unassembled WGS sequence"/>
</dbReference>
<accession>A0A926HVM2</accession>
<keyword evidence="2" id="KW-1185">Reference proteome</keyword>
<sequence>MHKSLYKAALVFLSVFLLLFIGLSVFFYTSLRDQISQEFLQLREGLSALNANVSSLRDPYSSSLSPSGFQEESQIYSDFFLSILSPPKDGHANVLLQIRPKSIRQDDHLYFTWSGSTPMRPQKLEASTQDGITYSCQANLPVSSPISLYLSLEQDGQVTNEMIPFSSSTLLSELAGSLAAYANFRSVSIGNGCFRFTGDITLQDFRRDYFLYPSSFKSSDVVVRLNGKEIDRFPMAVQKDRDHSDACLGISFKDQEWEVNPGALLEFYFEAEDEHGLHYSQMIESYMAPSHGVAEDSMDYSPVPYAYAGYMEIS</sequence>